<evidence type="ECO:0000313" key="1">
    <source>
        <dbReference type="EMBL" id="UOB19231.1"/>
    </source>
</evidence>
<dbReference type="SUPFAM" id="SSF158949">
    <property type="entry name" value="Smr-associated domain-like"/>
    <property type="match status" value="1"/>
</dbReference>
<evidence type="ECO:0000313" key="2">
    <source>
        <dbReference type="Proteomes" id="UP000831290"/>
    </source>
</evidence>
<accession>A0A9E6ZYD4</accession>
<proteinExistence type="predicted"/>
<dbReference type="EMBL" id="CP094358">
    <property type="protein sequence ID" value="UOB19231.1"/>
    <property type="molecule type" value="Genomic_DNA"/>
</dbReference>
<dbReference type="KEGG" id="fbm:MQE35_08010"/>
<protein>
    <recommendedName>
        <fullName evidence="3">Phenylalanyl-tRNA synthetase subunit alpha</fullName>
    </recommendedName>
</protein>
<dbReference type="RefSeq" id="WP_255845848.1">
    <property type="nucleotide sequence ID" value="NZ_CP094358.1"/>
</dbReference>
<keyword evidence="2" id="KW-1185">Reference proteome</keyword>
<dbReference type="Proteomes" id="UP000831290">
    <property type="component" value="Chromosome"/>
</dbReference>
<sequence>MKKDIEIPVSTGVYIAIAHEWNEDFLAREWNSYLINDNEFDIEMVLIVTKGYTDEVKTSTMRHGIGKVKARSFTKIEMIQEEVLKLNNEFYVTYFHNNKLFEKKFFIEKDSFFSKSLQSVPFLEEEGIILT</sequence>
<evidence type="ECO:0008006" key="3">
    <source>
        <dbReference type="Google" id="ProtNLM"/>
    </source>
</evidence>
<dbReference type="InterPro" id="IPR036781">
    <property type="entry name" value="Smr_assoc-like_sf"/>
</dbReference>
<dbReference type="AlphaFoldDB" id="A0A9E6ZYD4"/>
<name>A0A9E6ZYD4_9FLAO</name>
<gene>
    <name evidence="1" type="ORF">MQE35_08010</name>
</gene>
<organism evidence="1 2">
    <name type="scientific">Abyssalbus ytuae</name>
    <dbReference type="NCBI Taxonomy" id="2926907"/>
    <lineage>
        <taxon>Bacteria</taxon>
        <taxon>Pseudomonadati</taxon>
        <taxon>Bacteroidota</taxon>
        <taxon>Flavobacteriia</taxon>
        <taxon>Flavobacteriales</taxon>
        <taxon>Flavobacteriaceae</taxon>
        <taxon>Abyssalbus</taxon>
    </lineage>
</organism>
<reference evidence="1" key="1">
    <citation type="submission" date="2022-03" db="EMBL/GenBank/DDBJ databases">
        <title>Description of Abyssus ytuae gen. nov., sp. nov., a novel member of the family Flavobacteriaceae isolated from the sediment of Mariana Trench.</title>
        <authorList>
            <person name="Zhang J."/>
            <person name="Xu X."/>
        </authorList>
    </citation>
    <scope>NUCLEOTIDE SEQUENCE</scope>
    <source>
        <strain evidence="1">MT3330</strain>
    </source>
</reference>